<sequence length="216" mass="24848">KNNTGVPLRTDMEWSINTETLSVLRSDILFSYKNFSMKLIYVNIVDQVKVLKPLFMSELYKKSPRVRCHVPSTNHLAKVKRDLFGPVDREDCKRFAENELANLQLAASERWGFNFAQCVPIPDNKNYIWERVPPPNPEMYTIIRAAHLRETSTTPNYNDLLLDERANRANMERMDLCGDELNSSDESVCNSPTTKVPILIVSPKRGTQRQSKITDT</sequence>
<evidence type="ECO:0000259" key="6">
    <source>
        <dbReference type="Pfam" id="PF02234"/>
    </source>
</evidence>
<dbReference type="PANTHER" id="PTHR10265">
    <property type="entry name" value="CYCLIN-DEPENDENT KINASE INHIBITOR 1"/>
    <property type="match status" value="1"/>
</dbReference>
<keyword evidence="5" id="KW-0131">Cell cycle</keyword>
<evidence type="ECO:0000313" key="8">
    <source>
        <dbReference type="Proteomes" id="UP001151699"/>
    </source>
</evidence>
<keyword evidence="3" id="KW-0649">Protein kinase inhibitor</keyword>
<comment type="similarity">
    <text evidence="2">Belongs to the CDI family.</text>
</comment>
<evidence type="ECO:0000313" key="7">
    <source>
        <dbReference type="EMBL" id="KAJ6645979.1"/>
    </source>
</evidence>
<dbReference type="GO" id="GO:0051726">
    <property type="term" value="P:regulation of cell cycle"/>
    <property type="evidence" value="ECO:0007669"/>
    <property type="project" value="InterPro"/>
</dbReference>
<proteinExistence type="inferred from homology"/>
<keyword evidence="4" id="KW-0539">Nucleus</keyword>
<dbReference type="AlphaFoldDB" id="A0A9Q0NAS2"/>
<dbReference type="Proteomes" id="UP001151699">
    <property type="component" value="Chromosome A"/>
</dbReference>
<dbReference type="GO" id="GO:0004861">
    <property type="term" value="F:cyclin-dependent protein serine/threonine kinase inhibitor activity"/>
    <property type="evidence" value="ECO:0007669"/>
    <property type="project" value="InterPro"/>
</dbReference>
<organism evidence="7 8">
    <name type="scientific">Pseudolycoriella hygida</name>
    <dbReference type="NCBI Taxonomy" id="35572"/>
    <lineage>
        <taxon>Eukaryota</taxon>
        <taxon>Metazoa</taxon>
        <taxon>Ecdysozoa</taxon>
        <taxon>Arthropoda</taxon>
        <taxon>Hexapoda</taxon>
        <taxon>Insecta</taxon>
        <taxon>Pterygota</taxon>
        <taxon>Neoptera</taxon>
        <taxon>Endopterygota</taxon>
        <taxon>Diptera</taxon>
        <taxon>Nematocera</taxon>
        <taxon>Sciaroidea</taxon>
        <taxon>Sciaridae</taxon>
        <taxon>Pseudolycoriella</taxon>
    </lineage>
</organism>
<evidence type="ECO:0000256" key="1">
    <source>
        <dbReference type="ARBA" id="ARBA00004123"/>
    </source>
</evidence>
<dbReference type="Pfam" id="PF02234">
    <property type="entry name" value="CDI"/>
    <property type="match status" value="1"/>
</dbReference>
<comment type="subcellular location">
    <subcellularLocation>
        <location evidence="1">Nucleus</location>
    </subcellularLocation>
</comment>
<protein>
    <submittedName>
        <fullName evidence="7">Cyclin-dependent kinase inhibitor 1</fullName>
    </submittedName>
</protein>
<name>A0A9Q0NAS2_9DIPT</name>
<accession>A0A9Q0NAS2</accession>
<dbReference type="Gene3D" id="4.10.365.10">
    <property type="entry name" value="p27"/>
    <property type="match status" value="1"/>
</dbReference>
<feature type="domain" description="Cyclin-dependent kinase inhibitor" evidence="6">
    <location>
        <begin position="83"/>
        <end position="132"/>
    </location>
</feature>
<keyword evidence="8" id="KW-1185">Reference proteome</keyword>
<reference evidence="7" key="1">
    <citation type="submission" date="2022-07" db="EMBL/GenBank/DDBJ databases">
        <authorList>
            <person name="Trinca V."/>
            <person name="Uliana J.V.C."/>
            <person name="Torres T.T."/>
            <person name="Ward R.J."/>
            <person name="Monesi N."/>
        </authorList>
    </citation>
    <scope>NUCLEOTIDE SEQUENCE</scope>
    <source>
        <strain evidence="7">HSMRA1968</strain>
        <tissue evidence="7">Whole embryos</tissue>
    </source>
</reference>
<gene>
    <name evidence="7" type="primary">Cdkn1a</name>
    <name evidence="7" type="ORF">Bhyg_01188</name>
</gene>
<evidence type="ECO:0000256" key="5">
    <source>
        <dbReference type="ARBA" id="ARBA00023306"/>
    </source>
</evidence>
<dbReference type="OrthoDB" id="6373236at2759"/>
<dbReference type="PANTHER" id="PTHR10265:SF45">
    <property type="entry name" value="DACAPO"/>
    <property type="match status" value="1"/>
</dbReference>
<dbReference type="InterPro" id="IPR044898">
    <property type="entry name" value="CDI_dom_sf"/>
</dbReference>
<dbReference type="GO" id="GO:0005634">
    <property type="term" value="C:nucleus"/>
    <property type="evidence" value="ECO:0007669"/>
    <property type="project" value="UniProtKB-SubCell"/>
</dbReference>
<dbReference type="InterPro" id="IPR003175">
    <property type="entry name" value="CDI_dom"/>
</dbReference>
<evidence type="ECO:0000256" key="2">
    <source>
        <dbReference type="ARBA" id="ARBA00006726"/>
    </source>
</evidence>
<dbReference type="EMBL" id="WJQU01000001">
    <property type="protein sequence ID" value="KAJ6645979.1"/>
    <property type="molecule type" value="Genomic_DNA"/>
</dbReference>
<evidence type="ECO:0000256" key="3">
    <source>
        <dbReference type="ARBA" id="ARBA00023013"/>
    </source>
</evidence>
<comment type="caution">
    <text evidence="7">The sequence shown here is derived from an EMBL/GenBank/DDBJ whole genome shotgun (WGS) entry which is preliminary data.</text>
</comment>
<evidence type="ECO:0000256" key="4">
    <source>
        <dbReference type="ARBA" id="ARBA00023242"/>
    </source>
</evidence>
<feature type="non-terminal residue" evidence="7">
    <location>
        <position position="216"/>
    </location>
</feature>